<dbReference type="Proteomes" id="UP000000768">
    <property type="component" value="Chromosome 6"/>
</dbReference>
<protein>
    <submittedName>
        <fullName evidence="2">Uncharacterized protein</fullName>
    </submittedName>
</protein>
<dbReference type="EMBL" id="CM000765">
    <property type="protein sequence ID" value="OQU81146.1"/>
    <property type="molecule type" value="Genomic_DNA"/>
</dbReference>
<sequence length="97" mass="10214">MRSLCLSPFGGRRAPFTPPPPRRLPLCPVRAVVPTLHADTTTHRLSSPGLFTPSSPRATPHLCHVCSPSSTGRPSSPSMAGSISAPSKELAILFSKS</sequence>
<dbReference type="InParanoid" id="A0A1Z5RCP1"/>
<dbReference type="Gramene" id="OQU81146">
    <property type="protein sequence ID" value="OQU81146"/>
    <property type="gene ID" value="SORBI_3006G017332"/>
</dbReference>
<gene>
    <name evidence="2" type="ORF">SORBI_3006G017332</name>
</gene>
<evidence type="ECO:0000313" key="3">
    <source>
        <dbReference type="Proteomes" id="UP000000768"/>
    </source>
</evidence>
<evidence type="ECO:0000313" key="2">
    <source>
        <dbReference type="EMBL" id="OQU81146.1"/>
    </source>
</evidence>
<organism evidence="2 3">
    <name type="scientific">Sorghum bicolor</name>
    <name type="common">Sorghum</name>
    <name type="synonym">Sorghum vulgare</name>
    <dbReference type="NCBI Taxonomy" id="4558"/>
    <lineage>
        <taxon>Eukaryota</taxon>
        <taxon>Viridiplantae</taxon>
        <taxon>Streptophyta</taxon>
        <taxon>Embryophyta</taxon>
        <taxon>Tracheophyta</taxon>
        <taxon>Spermatophyta</taxon>
        <taxon>Magnoliopsida</taxon>
        <taxon>Liliopsida</taxon>
        <taxon>Poales</taxon>
        <taxon>Poaceae</taxon>
        <taxon>PACMAD clade</taxon>
        <taxon>Panicoideae</taxon>
        <taxon>Andropogonodae</taxon>
        <taxon>Andropogoneae</taxon>
        <taxon>Sorghinae</taxon>
        <taxon>Sorghum</taxon>
    </lineage>
</organism>
<name>A0A1Z5RCP1_SORBI</name>
<reference evidence="2 3" key="1">
    <citation type="journal article" date="2009" name="Nature">
        <title>The Sorghum bicolor genome and the diversification of grasses.</title>
        <authorList>
            <person name="Paterson A.H."/>
            <person name="Bowers J.E."/>
            <person name="Bruggmann R."/>
            <person name="Dubchak I."/>
            <person name="Grimwood J."/>
            <person name="Gundlach H."/>
            <person name="Haberer G."/>
            <person name="Hellsten U."/>
            <person name="Mitros T."/>
            <person name="Poliakov A."/>
            <person name="Schmutz J."/>
            <person name="Spannagl M."/>
            <person name="Tang H."/>
            <person name="Wang X."/>
            <person name="Wicker T."/>
            <person name="Bharti A.K."/>
            <person name="Chapman J."/>
            <person name="Feltus F.A."/>
            <person name="Gowik U."/>
            <person name="Grigoriev I.V."/>
            <person name="Lyons E."/>
            <person name="Maher C.A."/>
            <person name="Martis M."/>
            <person name="Narechania A."/>
            <person name="Otillar R.P."/>
            <person name="Penning B.W."/>
            <person name="Salamov A.A."/>
            <person name="Wang Y."/>
            <person name="Zhang L."/>
            <person name="Carpita N.C."/>
            <person name="Freeling M."/>
            <person name="Gingle A.R."/>
            <person name="Hash C.T."/>
            <person name="Keller B."/>
            <person name="Klein P."/>
            <person name="Kresovich S."/>
            <person name="McCann M.C."/>
            <person name="Ming R."/>
            <person name="Peterson D.G."/>
            <person name="Mehboob-ur-Rahman"/>
            <person name="Ware D."/>
            <person name="Westhoff P."/>
            <person name="Mayer K.F."/>
            <person name="Messing J."/>
            <person name="Rokhsar D.S."/>
        </authorList>
    </citation>
    <scope>NUCLEOTIDE SEQUENCE [LARGE SCALE GENOMIC DNA]</scope>
    <source>
        <strain evidence="3">cv. BTx623</strain>
    </source>
</reference>
<evidence type="ECO:0000256" key="1">
    <source>
        <dbReference type="SAM" id="MobiDB-lite"/>
    </source>
</evidence>
<keyword evidence="3" id="KW-1185">Reference proteome</keyword>
<dbReference type="AlphaFoldDB" id="A0A1Z5RCP1"/>
<accession>A0A1Z5RCP1</accession>
<proteinExistence type="predicted"/>
<feature type="region of interest" description="Disordered" evidence="1">
    <location>
        <begin position="1"/>
        <end position="24"/>
    </location>
</feature>
<reference evidence="3" key="2">
    <citation type="journal article" date="2018" name="Plant J.">
        <title>The Sorghum bicolor reference genome: improved assembly, gene annotations, a transcriptome atlas, and signatures of genome organization.</title>
        <authorList>
            <person name="McCormick R.F."/>
            <person name="Truong S.K."/>
            <person name="Sreedasyam A."/>
            <person name="Jenkins J."/>
            <person name="Shu S."/>
            <person name="Sims D."/>
            <person name="Kennedy M."/>
            <person name="Amirebrahimi M."/>
            <person name="Weers B.D."/>
            <person name="McKinley B."/>
            <person name="Mattison A."/>
            <person name="Morishige D.T."/>
            <person name="Grimwood J."/>
            <person name="Schmutz J."/>
            <person name="Mullet J.E."/>
        </authorList>
    </citation>
    <scope>NUCLEOTIDE SEQUENCE [LARGE SCALE GENOMIC DNA]</scope>
    <source>
        <strain evidence="3">cv. BTx623</strain>
    </source>
</reference>